<dbReference type="Proteomes" id="UP000440224">
    <property type="component" value="Unassembled WGS sequence"/>
</dbReference>
<proteinExistence type="predicted"/>
<sequence>MLTQSEFEAMIADASKRIEGDISWREDEDHSPAVEFRVEVLSNAGHPLTLKGSYNPLAGSLSYTLIHRAAGRVYALDMGKDHRNPSGVLVGEKHKHRWKEKYRDKEAYVPDDITAPLTQPVQVWSQFCAEAKITHQGMLHQPPSASEMDPFS</sequence>
<dbReference type="EMBL" id="WJIE01000025">
    <property type="protein sequence ID" value="MRG98109.1"/>
    <property type="molecule type" value="Genomic_DNA"/>
</dbReference>
<protein>
    <submittedName>
        <fullName evidence="1">Uncharacterized protein</fullName>
    </submittedName>
</protein>
<keyword evidence="2" id="KW-1185">Reference proteome</keyword>
<reference evidence="1 2" key="1">
    <citation type="submission" date="2019-10" db="EMBL/GenBank/DDBJ databases">
        <title>A soil myxobacterium in the family Polyangiaceae.</title>
        <authorList>
            <person name="Li Y."/>
            <person name="Wang J."/>
        </authorList>
    </citation>
    <scope>NUCLEOTIDE SEQUENCE [LARGE SCALE GENOMIC DNA]</scope>
    <source>
        <strain evidence="1 2">DSM 14734</strain>
    </source>
</reference>
<dbReference type="OrthoDB" id="1550866at2"/>
<dbReference type="Pfam" id="PF22398">
    <property type="entry name" value="DUF6978"/>
    <property type="match status" value="1"/>
</dbReference>
<dbReference type="RefSeq" id="WP_153824881.1">
    <property type="nucleotide sequence ID" value="NZ_WJIE01000025.1"/>
</dbReference>
<gene>
    <name evidence="1" type="ORF">GF068_40300</name>
</gene>
<organism evidence="1 2">
    <name type="scientific">Polyangium spumosum</name>
    <dbReference type="NCBI Taxonomy" id="889282"/>
    <lineage>
        <taxon>Bacteria</taxon>
        <taxon>Pseudomonadati</taxon>
        <taxon>Myxococcota</taxon>
        <taxon>Polyangia</taxon>
        <taxon>Polyangiales</taxon>
        <taxon>Polyangiaceae</taxon>
        <taxon>Polyangium</taxon>
    </lineage>
</organism>
<comment type="caution">
    <text evidence="1">The sequence shown here is derived from an EMBL/GenBank/DDBJ whole genome shotgun (WGS) entry which is preliminary data.</text>
</comment>
<dbReference type="InterPro" id="IPR053916">
    <property type="entry name" value="DUF6978"/>
</dbReference>
<dbReference type="AlphaFoldDB" id="A0A6N7Q250"/>
<evidence type="ECO:0000313" key="1">
    <source>
        <dbReference type="EMBL" id="MRG98109.1"/>
    </source>
</evidence>
<name>A0A6N7Q250_9BACT</name>
<evidence type="ECO:0000313" key="2">
    <source>
        <dbReference type="Proteomes" id="UP000440224"/>
    </source>
</evidence>
<accession>A0A6N7Q250</accession>